<organism evidence="1 2">
    <name type="scientific">Acinetobacter apis</name>
    <dbReference type="NCBI Taxonomy" id="1229165"/>
    <lineage>
        <taxon>Bacteria</taxon>
        <taxon>Pseudomonadati</taxon>
        <taxon>Pseudomonadota</taxon>
        <taxon>Gammaproteobacteria</taxon>
        <taxon>Moraxellales</taxon>
        <taxon>Moraxellaceae</taxon>
        <taxon>Acinetobacter</taxon>
    </lineage>
</organism>
<proteinExistence type="predicted"/>
<evidence type="ECO:0000313" key="2">
    <source>
        <dbReference type="Proteomes" id="UP000243463"/>
    </source>
</evidence>
<gene>
    <name evidence="1" type="ORF">SAMN05444584_0044</name>
</gene>
<dbReference type="Proteomes" id="UP000243463">
    <property type="component" value="Unassembled WGS sequence"/>
</dbReference>
<keyword evidence="2" id="KW-1185">Reference proteome</keyword>
<protein>
    <submittedName>
        <fullName evidence="1">Uncharacterized protein</fullName>
    </submittedName>
</protein>
<evidence type="ECO:0000313" key="1">
    <source>
        <dbReference type="EMBL" id="SNQ28135.1"/>
    </source>
</evidence>
<dbReference type="EMBL" id="FZLN01000001">
    <property type="protein sequence ID" value="SNQ28135.1"/>
    <property type="molecule type" value="Genomic_DNA"/>
</dbReference>
<dbReference type="AlphaFoldDB" id="A0A217EC87"/>
<dbReference type="OrthoDB" id="6694745at2"/>
<accession>A0A217EC87</accession>
<name>A0A217EC87_9GAMM</name>
<dbReference type="RefSeq" id="WP_143218742.1">
    <property type="nucleotide sequence ID" value="NZ_FZLN01000001.1"/>
</dbReference>
<sequence>MSKCENDLNSLKQQFISIYDLLELLTNIDNSSPQVIAKWLMHNKSILLRSKSLVFQNEYDLKEYELINNAQFLSPLKTIELLADGVDSDDICDMDILGFSRWQLLIDLKRVGFAIPDSEIKRSEAYISTICHDTDDNFYKNQCITLREQYVSISNKKFIDQPVKQKHNIRHIDLLDPQKPLMYNKRLACLLRVTYDLLHLEKFDHQPTKEKRITDCLEEYGSDYGYPATDTNVKHFSYLIHTRSKSKKVAKELMEDIINPH</sequence>
<reference evidence="2" key="1">
    <citation type="submission" date="2017-06" db="EMBL/GenBank/DDBJ databases">
        <authorList>
            <person name="Varghese N."/>
            <person name="Submissions S."/>
        </authorList>
    </citation>
    <scope>NUCLEOTIDE SEQUENCE [LARGE SCALE GENOMIC DNA]</scope>
    <source>
        <strain evidence="2">ANC 5114</strain>
    </source>
</reference>